<feature type="compositionally biased region" description="Polar residues" evidence="1">
    <location>
        <begin position="1448"/>
        <end position="1459"/>
    </location>
</feature>
<feature type="compositionally biased region" description="Basic and acidic residues" evidence="1">
    <location>
        <begin position="1271"/>
        <end position="1283"/>
    </location>
</feature>
<feature type="region of interest" description="Disordered" evidence="1">
    <location>
        <begin position="566"/>
        <end position="615"/>
    </location>
</feature>
<feature type="compositionally biased region" description="Basic and acidic residues" evidence="1">
    <location>
        <begin position="1007"/>
        <end position="1016"/>
    </location>
</feature>
<feature type="region of interest" description="Disordered" evidence="1">
    <location>
        <begin position="1186"/>
        <end position="1292"/>
    </location>
</feature>
<feature type="compositionally biased region" description="Acidic residues" evidence="1">
    <location>
        <begin position="1392"/>
        <end position="1430"/>
    </location>
</feature>
<feature type="compositionally biased region" description="Basic and acidic residues" evidence="1">
    <location>
        <begin position="1330"/>
        <end position="1353"/>
    </location>
</feature>
<feature type="region of interest" description="Disordered" evidence="1">
    <location>
        <begin position="666"/>
        <end position="915"/>
    </location>
</feature>
<feature type="compositionally biased region" description="Basic and acidic residues" evidence="1">
    <location>
        <begin position="321"/>
        <end position="330"/>
    </location>
</feature>
<feature type="compositionally biased region" description="Basic and acidic residues" evidence="1">
    <location>
        <begin position="107"/>
        <end position="117"/>
    </location>
</feature>
<feature type="compositionally biased region" description="Basic residues" evidence="1">
    <location>
        <begin position="389"/>
        <end position="401"/>
    </location>
</feature>
<feature type="compositionally biased region" description="Polar residues" evidence="1">
    <location>
        <begin position="1253"/>
        <end position="1263"/>
    </location>
</feature>
<feature type="compositionally biased region" description="Polar residues" evidence="1">
    <location>
        <begin position="1065"/>
        <end position="1077"/>
    </location>
</feature>
<sequence length="1562" mass="179029">MQSSRRSYTTVPPSIVTLVPIIEAIHRYKQDRMSIPFLFRKKRSAKFDDDDNDDVTDEDSDFGKSRIIKRSANKMYSSKFQYLLNEAPRFVNTQVDNEINKRFKNGSNEESKNEKSQESSNESSSGSSEYSKHPVKYRKSTKINSGEKPSVEAEVPEFDFSNDSVEFESGQKPVTKKAIIDDNKYPFYKDSSEFRDTAIKYITNPTIVPRKTFGGMEFYNSRNLECEDVNPNLDGVIPKDEDLANKRDHVKHQNRLHGLGDKLDCYKAKFFDEDPLDNPLFHEKKVDTPSPPPELDARQFASRISRFPGKKDEYVIPMGPKRPEQLDYIKRSRRPSRNQSPRYHPRPSGSRHYPDQQRPRKPAATELFTQRPKEDSSAERGSKKEGSNKKRQKSDKKKTRYKISPSYQRQVYEDVMGNIMHNEKLPKNAGAKRGPMHVHPKHGYRDKGNVHRDNRHEASRHHRTNNVKGPMPPKHIFDVINRKPVNTHYHKEKYVPRGTRHYYKVYKRSINSHKAQNNNTIHEKAKQNVAERSPYPFRIVITTEPPRTTSSNRSLTILSDESTTANPTFSIHDRLKHSRRPTKEDTKFNKFSAEDASSTDQRRNEPRYNTIQRRKMFSKPRNITLAGLINAELSDNVYQTTDASFRGSTLVPVVVRPDEKFTSRIPQESQIRFRKRRPHKSSFDDQVASKNDDDIDGSGSESNTKEKDDDDKENVDPVNLDLDPDFYEHKELSDFLQGEPPGYDKAFGSGESTNKDERKVRNKNERIDSGSQEAETKETDENSRETEKDASGEASGEDNSGEKSSEAPETDADSSKSAEKSKEPFERFSDRPYSPPENYEDDKYADLGPRINKPYFYHPPFEVPDYEKPGYEKDTDRADNFDNSQNEETEDHEKIAFPWEHDDEEDGEAGESKNFFKLGSFEYPWERREKKEREKRRRDKSRQKSDEESDEAEEATNKRFVWVPLKRDVGEMESSYGYNPRSKFSSKYRSEIDGSLEDDDEDDEEPSSIHRDDIKESILRDIKDMESSTPKVKISQKRFLNNTVSMSKTIDDLRNPMNMTEFKHLTSSTSAPSTTYQKSRRGTRAPQVTGKTPSVTNTNNAEKVKYIRRSFNGVSTTTPASTTIKRRGRITDSVSSATNTRQTNATNPVVRRRGRLNLITTTISPLTTTPRKVLDRRRRLFKINYNGTSTTPWTNDQNNTRTTSFPTSTERTVERHSRVSKQKIITETIEDDDDEEDDSRSNESSSRDDADGGQSSNKTNPTSERNRRTRNKDQEDRPKKEKVTITMEETPDHVFETKEIDRDGVKEKFVTITKNANSTGAQKSKNNFNMREEEKEELERKSDASKAFDRETGDTNSSNRPIQEAEKFVIGNLMKNLPVPAKKTEKSSENSESPEFDESEEEDDDEDYEDDESEEGEDEEENESEDEKDEESSKARSDEGRERDKNGNKTIELSPTSVAHPNKTLTEKLDTKKADNATEKSTSIVLISLVVFVAVASQLPISEAAPAPDSGGHIELPGPGIAFGGIPYGSVSGMLVNYGPAGQQQQAYYNPTSYGVFNQKNK</sequence>
<name>A0A6H5IHV2_9HYME</name>
<feature type="compositionally biased region" description="Acidic residues" evidence="1">
    <location>
        <begin position="1228"/>
        <end position="1238"/>
    </location>
</feature>
<feature type="compositionally biased region" description="Acidic residues" evidence="1">
    <location>
        <begin position="994"/>
        <end position="1006"/>
    </location>
</feature>
<organism evidence="2 3">
    <name type="scientific">Trichogramma brassicae</name>
    <dbReference type="NCBI Taxonomy" id="86971"/>
    <lineage>
        <taxon>Eukaryota</taxon>
        <taxon>Metazoa</taxon>
        <taxon>Ecdysozoa</taxon>
        <taxon>Arthropoda</taxon>
        <taxon>Hexapoda</taxon>
        <taxon>Insecta</taxon>
        <taxon>Pterygota</taxon>
        <taxon>Neoptera</taxon>
        <taxon>Endopterygota</taxon>
        <taxon>Hymenoptera</taxon>
        <taxon>Apocrita</taxon>
        <taxon>Proctotrupomorpha</taxon>
        <taxon>Chalcidoidea</taxon>
        <taxon>Trichogrammatidae</taxon>
        <taxon>Trichogramma</taxon>
    </lineage>
</organism>
<accession>A0A6H5IHV2</accession>
<feature type="compositionally biased region" description="Basic and acidic residues" evidence="1">
    <location>
        <begin position="753"/>
        <end position="791"/>
    </location>
</feature>
<feature type="compositionally biased region" description="Basic and acidic residues" evidence="1">
    <location>
        <begin position="1431"/>
        <end position="1447"/>
    </location>
</feature>
<feature type="compositionally biased region" description="Basic and acidic residues" evidence="1">
    <location>
        <begin position="865"/>
        <end position="880"/>
    </location>
</feature>
<gene>
    <name evidence="2" type="ORF">TBRA_LOCUS6838</name>
</gene>
<feature type="region of interest" description="Disordered" evidence="1">
    <location>
        <begin position="304"/>
        <end position="405"/>
    </location>
</feature>
<protein>
    <submittedName>
        <fullName evidence="2">Uncharacterized protein</fullName>
    </submittedName>
</protein>
<dbReference type="OrthoDB" id="6631487at2759"/>
<feature type="region of interest" description="Disordered" evidence="1">
    <location>
        <begin position="928"/>
        <end position="1016"/>
    </location>
</feature>
<reference evidence="2 3" key="1">
    <citation type="submission" date="2020-02" db="EMBL/GenBank/DDBJ databases">
        <authorList>
            <person name="Ferguson B K."/>
        </authorList>
    </citation>
    <scope>NUCLEOTIDE SEQUENCE [LARGE SCALE GENOMIC DNA]</scope>
</reference>
<feature type="region of interest" description="Disordered" evidence="1">
    <location>
        <begin position="427"/>
        <end position="474"/>
    </location>
</feature>
<feature type="region of interest" description="Disordered" evidence="1">
    <location>
        <begin position="103"/>
        <end position="155"/>
    </location>
</feature>
<feature type="compositionally biased region" description="Basic and acidic residues" evidence="1">
    <location>
        <begin position="1465"/>
        <end position="1476"/>
    </location>
</feature>
<proteinExistence type="predicted"/>
<dbReference type="Proteomes" id="UP000479190">
    <property type="component" value="Unassembled WGS sequence"/>
</dbReference>
<evidence type="ECO:0000313" key="3">
    <source>
        <dbReference type="Proteomes" id="UP000479190"/>
    </source>
</evidence>
<feature type="compositionally biased region" description="Basic and acidic residues" evidence="1">
    <location>
        <begin position="1239"/>
        <end position="1250"/>
    </location>
</feature>
<evidence type="ECO:0000256" key="1">
    <source>
        <dbReference type="SAM" id="MobiDB-lite"/>
    </source>
</evidence>
<feature type="region of interest" description="Disordered" evidence="1">
    <location>
        <begin position="1313"/>
        <end position="1476"/>
    </location>
</feature>
<feature type="compositionally biased region" description="Polar residues" evidence="1">
    <location>
        <begin position="1186"/>
        <end position="1210"/>
    </location>
</feature>
<feature type="compositionally biased region" description="Basic and acidic residues" evidence="1">
    <location>
        <begin position="813"/>
        <end position="830"/>
    </location>
</feature>
<feature type="compositionally biased region" description="Polar residues" evidence="1">
    <location>
        <begin position="1313"/>
        <end position="1329"/>
    </location>
</feature>
<feature type="compositionally biased region" description="Basic and acidic residues" evidence="1">
    <location>
        <begin position="371"/>
        <end position="388"/>
    </location>
</feature>
<feature type="compositionally biased region" description="Basic and acidic residues" evidence="1">
    <location>
        <begin position="443"/>
        <end position="457"/>
    </location>
</feature>
<feature type="region of interest" description="Disordered" evidence="1">
    <location>
        <begin position="1064"/>
        <end position="1097"/>
    </location>
</feature>
<feature type="compositionally biased region" description="Low complexity" evidence="1">
    <location>
        <begin position="118"/>
        <end position="129"/>
    </location>
</feature>
<evidence type="ECO:0000313" key="2">
    <source>
        <dbReference type="EMBL" id="CAB0034940.1"/>
    </source>
</evidence>
<dbReference type="EMBL" id="CADCXV010000763">
    <property type="protein sequence ID" value="CAB0034940.1"/>
    <property type="molecule type" value="Genomic_DNA"/>
</dbReference>
<keyword evidence="3" id="KW-1185">Reference proteome</keyword>